<dbReference type="PANTHER" id="PTHR30136">
    <property type="entry name" value="HELIX-TURN-HELIX TRANSCRIPTIONAL REGULATOR, ICLR FAMILY"/>
    <property type="match status" value="1"/>
</dbReference>
<dbReference type="Proteomes" id="UP001589709">
    <property type="component" value="Unassembled WGS sequence"/>
</dbReference>
<dbReference type="Gene3D" id="3.30.450.40">
    <property type="match status" value="1"/>
</dbReference>
<dbReference type="SUPFAM" id="SSF46785">
    <property type="entry name" value="Winged helix' DNA-binding domain"/>
    <property type="match status" value="1"/>
</dbReference>
<keyword evidence="5" id="KW-1185">Reference proteome</keyword>
<dbReference type="PROSITE" id="PS51078">
    <property type="entry name" value="ICLR_ED"/>
    <property type="match status" value="1"/>
</dbReference>
<name>A0ABV5N278_9ACTN</name>
<dbReference type="RefSeq" id="WP_381346929.1">
    <property type="nucleotide sequence ID" value="NZ_JBHMCY010000030.1"/>
</dbReference>
<dbReference type="InterPro" id="IPR050707">
    <property type="entry name" value="HTH_MetabolicPath_Reg"/>
</dbReference>
<dbReference type="InterPro" id="IPR029016">
    <property type="entry name" value="GAF-like_dom_sf"/>
</dbReference>
<reference evidence="4 5" key="1">
    <citation type="submission" date="2024-09" db="EMBL/GenBank/DDBJ databases">
        <authorList>
            <person name="Sun Q."/>
            <person name="Mori K."/>
        </authorList>
    </citation>
    <scope>NUCLEOTIDE SEQUENCE [LARGE SCALE GENOMIC DNA]</scope>
    <source>
        <strain evidence="4 5">JCM 6917</strain>
    </source>
</reference>
<keyword evidence="1" id="KW-0805">Transcription regulation</keyword>
<dbReference type="InterPro" id="IPR014757">
    <property type="entry name" value="Tscrpt_reg_IclR_C"/>
</dbReference>
<dbReference type="EMBL" id="JBHMCY010000030">
    <property type="protein sequence ID" value="MFB9464398.1"/>
    <property type="molecule type" value="Genomic_DNA"/>
</dbReference>
<evidence type="ECO:0000313" key="5">
    <source>
        <dbReference type="Proteomes" id="UP001589709"/>
    </source>
</evidence>
<keyword evidence="2" id="KW-0804">Transcription</keyword>
<dbReference type="Pfam" id="PF01614">
    <property type="entry name" value="IclR_C"/>
    <property type="match status" value="1"/>
</dbReference>
<evidence type="ECO:0000256" key="1">
    <source>
        <dbReference type="ARBA" id="ARBA00023015"/>
    </source>
</evidence>
<dbReference type="PANTHER" id="PTHR30136:SF24">
    <property type="entry name" value="HTH-TYPE TRANSCRIPTIONAL REPRESSOR ALLR"/>
    <property type="match status" value="1"/>
</dbReference>
<dbReference type="SUPFAM" id="SSF55781">
    <property type="entry name" value="GAF domain-like"/>
    <property type="match status" value="1"/>
</dbReference>
<accession>A0ABV5N278</accession>
<comment type="caution">
    <text evidence="4">The sequence shown here is derived from an EMBL/GenBank/DDBJ whole genome shotgun (WGS) entry which is preliminary data.</text>
</comment>
<protein>
    <submittedName>
        <fullName evidence="4">IclR family transcriptional regulator C-terminal domain-containing protein</fullName>
    </submittedName>
</protein>
<organism evidence="4 5">
    <name type="scientific">Streptomyces cinereospinus</name>
    <dbReference type="NCBI Taxonomy" id="285561"/>
    <lineage>
        <taxon>Bacteria</taxon>
        <taxon>Bacillati</taxon>
        <taxon>Actinomycetota</taxon>
        <taxon>Actinomycetes</taxon>
        <taxon>Kitasatosporales</taxon>
        <taxon>Streptomycetaceae</taxon>
        <taxon>Streptomyces</taxon>
    </lineage>
</organism>
<dbReference type="Gene3D" id="1.10.10.10">
    <property type="entry name" value="Winged helix-like DNA-binding domain superfamily/Winged helix DNA-binding domain"/>
    <property type="match status" value="1"/>
</dbReference>
<feature type="domain" description="IclR-ED" evidence="3">
    <location>
        <begin position="63"/>
        <end position="260"/>
    </location>
</feature>
<evidence type="ECO:0000259" key="3">
    <source>
        <dbReference type="PROSITE" id="PS51078"/>
    </source>
</evidence>
<gene>
    <name evidence="4" type="ORF">ACFF45_17190</name>
</gene>
<evidence type="ECO:0000256" key="2">
    <source>
        <dbReference type="ARBA" id="ARBA00023163"/>
    </source>
</evidence>
<dbReference type="InterPro" id="IPR036390">
    <property type="entry name" value="WH_DNA-bd_sf"/>
</dbReference>
<proteinExistence type="predicted"/>
<dbReference type="InterPro" id="IPR036388">
    <property type="entry name" value="WH-like_DNA-bd_sf"/>
</dbReference>
<evidence type="ECO:0000313" key="4">
    <source>
        <dbReference type="EMBL" id="MFB9464398.1"/>
    </source>
</evidence>
<sequence>MHAHRVMLVVQAFTALPGTDHGPSELAAATGLNIAVVYRILQSGIATSIFLRVPPGRYRLGPGAARIGMQAMATTPDMRDARPALERLSRAVDGFALLWVLSPYGGPRKAYAASAPGRYDFESLGLGVADLVEVGQSLRVGASGRVIAAHLSPSMVSAVLKQPVPAGAGPGAVRDAAAYAASLAEVREAGYAVSREEVTGWSAVAAPVMWGDAVYGAVCVLKPSSLMPEDLALPVAATTAAAERLTLLTTAGSDPYPLAG</sequence>